<feature type="transmembrane region" description="Helical" evidence="1">
    <location>
        <begin position="7"/>
        <end position="29"/>
    </location>
</feature>
<dbReference type="Pfam" id="PF03372">
    <property type="entry name" value="Exo_endo_phos"/>
    <property type="match status" value="1"/>
</dbReference>
<feature type="transmembrane region" description="Helical" evidence="1">
    <location>
        <begin position="35"/>
        <end position="59"/>
    </location>
</feature>
<dbReference type="SUPFAM" id="SSF56219">
    <property type="entry name" value="DNase I-like"/>
    <property type="match status" value="1"/>
</dbReference>
<keyword evidence="1" id="KW-1133">Transmembrane helix</keyword>
<keyword evidence="3" id="KW-0378">Hydrolase</keyword>
<sequence length="314" mass="33664">MRKWVDRVVLGLGWCALAAGVLGIVLHFGTWRRQALVLLASGASYLMLGAVFGLVLFLIARGWKSAAAAGVIVASVLWMQVPMFVPEGRAASGPEVSVMQSNLLFGEADAAAVVRAVRENQVEVLTVDELTPEVAQRLAAAGIEELLPHQFLQATGGGGGTGIYSRYPLRDTKKYDGFWLNNLTATMEHPQRGPVAVFAFHPVPPSVDFPAWSSELDRIREILDAQQGPAIVGADFNATRDHSAFRDLLRGRFVAAADQAGAGPLLTYPADRRWGPVIGIDHILVADGTAADMRSLTIPGSDHRAVLARVQLNA</sequence>
<keyword evidence="3" id="KW-0255">Endonuclease</keyword>
<evidence type="ECO:0000256" key="1">
    <source>
        <dbReference type="SAM" id="Phobius"/>
    </source>
</evidence>
<organism evidence="3 4">
    <name type="scientific">Nocardia vinacea</name>
    <dbReference type="NCBI Taxonomy" id="96468"/>
    <lineage>
        <taxon>Bacteria</taxon>
        <taxon>Bacillati</taxon>
        <taxon>Actinomycetota</taxon>
        <taxon>Actinomycetes</taxon>
        <taxon>Mycobacteriales</taxon>
        <taxon>Nocardiaceae</taxon>
        <taxon>Nocardia</taxon>
    </lineage>
</organism>
<feature type="domain" description="Endonuclease/exonuclease/phosphatase" evidence="2">
    <location>
        <begin position="99"/>
        <end position="303"/>
    </location>
</feature>
<name>A0ABZ1YNY7_9NOCA</name>
<dbReference type="Proteomes" id="UP001432062">
    <property type="component" value="Chromosome"/>
</dbReference>
<keyword evidence="1" id="KW-0812">Transmembrane</keyword>
<feature type="transmembrane region" description="Helical" evidence="1">
    <location>
        <begin position="66"/>
        <end position="85"/>
    </location>
</feature>
<proteinExistence type="predicted"/>
<dbReference type="GO" id="GO:0004519">
    <property type="term" value="F:endonuclease activity"/>
    <property type="evidence" value="ECO:0007669"/>
    <property type="project" value="UniProtKB-KW"/>
</dbReference>
<dbReference type="InterPro" id="IPR005135">
    <property type="entry name" value="Endo/exonuclease/phosphatase"/>
</dbReference>
<dbReference type="EMBL" id="CP109441">
    <property type="protein sequence ID" value="WUV43612.1"/>
    <property type="molecule type" value="Genomic_DNA"/>
</dbReference>
<keyword evidence="3" id="KW-0540">Nuclease</keyword>
<keyword evidence="1" id="KW-0472">Membrane</keyword>
<dbReference type="Gene3D" id="3.60.10.10">
    <property type="entry name" value="Endonuclease/exonuclease/phosphatase"/>
    <property type="match status" value="1"/>
</dbReference>
<gene>
    <name evidence="3" type="ORF">OG563_30900</name>
</gene>
<evidence type="ECO:0000259" key="2">
    <source>
        <dbReference type="Pfam" id="PF03372"/>
    </source>
</evidence>
<keyword evidence="4" id="KW-1185">Reference proteome</keyword>
<protein>
    <submittedName>
        <fullName evidence="3">Endonuclease/exonuclease/phosphatase family protein</fullName>
    </submittedName>
</protein>
<reference evidence="3" key="1">
    <citation type="submission" date="2022-10" db="EMBL/GenBank/DDBJ databases">
        <title>The complete genomes of actinobacterial strains from the NBC collection.</title>
        <authorList>
            <person name="Joergensen T.S."/>
            <person name="Alvarez Arevalo M."/>
            <person name="Sterndorff E.B."/>
            <person name="Faurdal D."/>
            <person name="Vuksanovic O."/>
            <person name="Mourched A.-S."/>
            <person name="Charusanti P."/>
            <person name="Shaw S."/>
            <person name="Blin K."/>
            <person name="Weber T."/>
        </authorList>
    </citation>
    <scope>NUCLEOTIDE SEQUENCE</scope>
    <source>
        <strain evidence="3">NBC_01482</strain>
    </source>
</reference>
<evidence type="ECO:0000313" key="4">
    <source>
        <dbReference type="Proteomes" id="UP001432062"/>
    </source>
</evidence>
<accession>A0ABZ1YNY7</accession>
<dbReference type="InterPro" id="IPR036691">
    <property type="entry name" value="Endo/exonu/phosph_ase_sf"/>
</dbReference>
<evidence type="ECO:0000313" key="3">
    <source>
        <dbReference type="EMBL" id="WUV43612.1"/>
    </source>
</evidence>
<dbReference type="RefSeq" id="WP_327096776.1">
    <property type="nucleotide sequence ID" value="NZ_CP109149.1"/>
</dbReference>